<evidence type="ECO:0000313" key="10">
    <source>
        <dbReference type="Ensembl" id="ENSORLP00020021059.1"/>
    </source>
</evidence>
<evidence type="ECO:0000256" key="4">
    <source>
        <dbReference type="ARBA" id="ARBA00023054"/>
    </source>
</evidence>
<keyword evidence="4 7" id="KW-0175">Coiled coil</keyword>
<dbReference type="PANTHER" id="PTHR47221:SF6">
    <property type="entry name" value="FIBRINOGEN ALPHA CHAIN"/>
    <property type="match status" value="1"/>
</dbReference>
<keyword evidence="6" id="KW-0325">Glycoprotein</keyword>
<comment type="subcellular location">
    <subcellularLocation>
        <location evidence="1">Secreted</location>
    </subcellularLocation>
</comment>
<evidence type="ECO:0000259" key="9">
    <source>
        <dbReference type="PROSITE" id="PS51406"/>
    </source>
</evidence>
<dbReference type="InterPro" id="IPR037579">
    <property type="entry name" value="FIB_ANG-like"/>
</dbReference>
<organism evidence="10 11">
    <name type="scientific">Oryzias latipes</name>
    <name type="common">Japanese rice fish</name>
    <name type="synonym">Japanese killifish</name>
    <dbReference type="NCBI Taxonomy" id="8090"/>
    <lineage>
        <taxon>Eukaryota</taxon>
        <taxon>Metazoa</taxon>
        <taxon>Chordata</taxon>
        <taxon>Craniata</taxon>
        <taxon>Vertebrata</taxon>
        <taxon>Euteleostomi</taxon>
        <taxon>Actinopterygii</taxon>
        <taxon>Neopterygii</taxon>
        <taxon>Teleostei</taxon>
        <taxon>Neoteleostei</taxon>
        <taxon>Acanthomorphata</taxon>
        <taxon>Ovalentaria</taxon>
        <taxon>Atherinomorphae</taxon>
        <taxon>Beloniformes</taxon>
        <taxon>Adrianichthyidae</taxon>
        <taxon>Oryziinae</taxon>
        <taxon>Oryzias</taxon>
    </lineage>
</organism>
<evidence type="ECO:0000256" key="5">
    <source>
        <dbReference type="ARBA" id="ARBA00023157"/>
    </source>
</evidence>
<dbReference type="PANTHER" id="PTHR47221">
    <property type="entry name" value="FIBRINOGEN ALPHA CHAIN"/>
    <property type="match status" value="1"/>
</dbReference>
<dbReference type="AlphaFoldDB" id="A0A3P9LK37"/>
<dbReference type="InterPro" id="IPR020837">
    <property type="entry name" value="Fibrinogen_CS"/>
</dbReference>
<evidence type="ECO:0000256" key="1">
    <source>
        <dbReference type="ARBA" id="ARBA00004613"/>
    </source>
</evidence>
<feature type="coiled-coil region" evidence="7">
    <location>
        <begin position="169"/>
        <end position="238"/>
    </location>
</feature>
<dbReference type="PROSITE" id="PS00514">
    <property type="entry name" value="FIBRINOGEN_C_1"/>
    <property type="match status" value="1"/>
</dbReference>
<reference evidence="10" key="3">
    <citation type="submission" date="2025-08" db="UniProtKB">
        <authorList>
            <consortium name="Ensembl"/>
        </authorList>
    </citation>
    <scope>IDENTIFICATION</scope>
    <source>
        <strain evidence="10">HNI</strain>
    </source>
</reference>
<dbReference type="InterPro" id="IPR002181">
    <property type="entry name" value="Fibrinogen_a/b/g_C_dom"/>
</dbReference>
<evidence type="ECO:0000256" key="3">
    <source>
        <dbReference type="ARBA" id="ARBA00022729"/>
    </source>
</evidence>
<evidence type="ECO:0000256" key="2">
    <source>
        <dbReference type="ARBA" id="ARBA00022525"/>
    </source>
</evidence>
<evidence type="ECO:0000313" key="11">
    <source>
        <dbReference type="Proteomes" id="UP000265180"/>
    </source>
</evidence>
<evidence type="ECO:0000256" key="7">
    <source>
        <dbReference type="SAM" id="Coils"/>
    </source>
</evidence>
<dbReference type="GO" id="GO:0007596">
    <property type="term" value="P:blood coagulation"/>
    <property type="evidence" value="ECO:0007669"/>
    <property type="project" value="InterPro"/>
</dbReference>
<proteinExistence type="predicted"/>
<protein>
    <submittedName>
        <fullName evidence="10">Angiopoietin-like 4</fullName>
    </submittedName>
</protein>
<dbReference type="SMART" id="SM00186">
    <property type="entry name" value="FBG"/>
    <property type="match status" value="1"/>
</dbReference>
<sequence>MNVAIRGSCLCWILSSQPQTWMADGGWRRNRNLRAHAPLPVLGRPMAGSLQLTAGLCERLIAELRSFSPSRAIRAATGRPSCTSQTLGLSIRMKTSLGTLTLCMVALMATGFPFERKGASGGAAKEKRVQYAAWDDVNVIAHGLLQLGQGLKEHVDKTKVQMRDIFTKLKVFNRTMSELGKESQRLREEEEVLRARAQGLEDREGQLLNVTAELREKAEEIQQERRTMSERMSRLEERVDSMLQGAAAPPDMSAGARNNSHDGSIQDMVESQSRRINDLMERVRLQQDKLDKQNVRIRTLQSQIQQPRQRSSFPGRSSTEDPLQGGAAEQHDTPVGTAVDCHDLFLRGQTTSGVYSVQPAGSEPFSVFCEMTADGGWTVIQRRQDGSVDFDQLWAAYEKGFGSLEGEFWLGLQNIHSIVQDNSYVLSIQLSDWGEDFVSVRLPIQLGGKQTNYSLLVQEPVAANSLQSSLGSDSVAGLPFSTPDRDNDLKLDISCAKLLSGGWWFSNCGRSNLNGRYFQSPPPKQRHQRKQGIFWKTWRGRYYPLKSSVMMIAPAAVTKS</sequence>
<reference evidence="10 11" key="2">
    <citation type="submission" date="2017-04" db="EMBL/GenBank/DDBJ databases">
        <title>CpG methylation of centromeres and impact of large insertions on vertebrate speciation.</title>
        <authorList>
            <person name="Ichikawa K."/>
            <person name="Yoshimura J."/>
            <person name="Morishita S."/>
        </authorList>
    </citation>
    <scope>NUCLEOTIDE SEQUENCE</scope>
    <source>
        <strain evidence="10 11">HNI</strain>
    </source>
</reference>
<dbReference type="Gene3D" id="3.90.215.10">
    <property type="entry name" value="Gamma Fibrinogen, chain A, domain 1"/>
    <property type="match status" value="1"/>
</dbReference>
<keyword evidence="2" id="KW-0964">Secreted</keyword>
<dbReference type="GO" id="GO:0005576">
    <property type="term" value="C:extracellular region"/>
    <property type="evidence" value="ECO:0007669"/>
    <property type="project" value="UniProtKB-SubCell"/>
</dbReference>
<evidence type="ECO:0000256" key="6">
    <source>
        <dbReference type="ARBA" id="ARBA00023180"/>
    </source>
</evidence>
<feature type="compositionally biased region" description="Low complexity" evidence="8">
    <location>
        <begin position="298"/>
        <end position="312"/>
    </location>
</feature>
<dbReference type="Proteomes" id="UP000265180">
    <property type="component" value="Chromosome 17"/>
</dbReference>
<evidence type="ECO:0000256" key="8">
    <source>
        <dbReference type="SAM" id="MobiDB-lite"/>
    </source>
</evidence>
<dbReference type="InterPro" id="IPR036056">
    <property type="entry name" value="Fibrinogen-like_C"/>
</dbReference>
<keyword evidence="5" id="KW-1015">Disulfide bond</keyword>
<accession>A0A3P9LK37</accession>
<feature type="domain" description="Fibrinogen C-terminal" evidence="9">
    <location>
        <begin position="332"/>
        <end position="556"/>
    </location>
</feature>
<keyword evidence="3" id="KW-0732">Signal</keyword>
<name>A0A3P9LK37_ORYLA</name>
<dbReference type="CDD" id="cd00087">
    <property type="entry name" value="FReD"/>
    <property type="match status" value="1"/>
</dbReference>
<dbReference type="Pfam" id="PF00147">
    <property type="entry name" value="Fibrinogen_C"/>
    <property type="match status" value="1"/>
</dbReference>
<dbReference type="PROSITE" id="PS51406">
    <property type="entry name" value="FIBRINOGEN_C_2"/>
    <property type="match status" value="1"/>
</dbReference>
<dbReference type="SUPFAM" id="SSF56496">
    <property type="entry name" value="Fibrinogen C-terminal domain-like"/>
    <property type="match status" value="1"/>
</dbReference>
<dbReference type="NCBIfam" id="NF040941">
    <property type="entry name" value="GGGWT_bact"/>
    <property type="match status" value="1"/>
</dbReference>
<dbReference type="InterPro" id="IPR014716">
    <property type="entry name" value="Fibrinogen_a/b/g_C_1"/>
</dbReference>
<reference evidence="10" key="4">
    <citation type="submission" date="2025-09" db="UniProtKB">
        <authorList>
            <consortium name="Ensembl"/>
        </authorList>
    </citation>
    <scope>IDENTIFICATION</scope>
    <source>
        <strain evidence="10">HNI</strain>
    </source>
</reference>
<feature type="region of interest" description="Disordered" evidence="8">
    <location>
        <begin position="294"/>
        <end position="334"/>
    </location>
</feature>
<dbReference type="Ensembl" id="ENSORLT00020030623.1">
    <property type="protein sequence ID" value="ENSORLP00020021059.1"/>
    <property type="gene ID" value="ENSORLG00020022107.1"/>
</dbReference>
<reference key="1">
    <citation type="journal article" date="2007" name="Nature">
        <title>The medaka draft genome and insights into vertebrate genome evolution.</title>
        <authorList>
            <person name="Kasahara M."/>
            <person name="Naruse K."/>
            <person name="Sasaki S."/>
            <person name="Nakatani Y."/>
            <person name="Qu W."/>
            <person name="Ahsan B."/>
            <person name="Yamada T."/>
            <person name="Nagayasu Y."/>
            <person name="Doi K."/>
            <person name="Kasai Y."/>
            <person name="Jindo T."/>
            <person name="Kobayashi D."/>
            <person name="Shimada A."/>
            <person name="Toyoda A."/>
            <person name="Kuroki Y."/>
            <person name="Fujiyama A."/>
            <person name="Sasaki T."/>
            <person name="Shimizu A."/>
            <person name="Asakawa S."/>
            <person name="Shimizu N."/>
            <person name="Hashimoto S."/>
            <person name="Yang J."/>
            <person name="Lee Y."/>
            <person name="Matsushima K."/>
            <person name="Sugano S."/>
            <person name="Sakaizumi M."/>
            <person name="Narita T."/>
            <person name="Ohishi K."/>
            <person name="Haga S."/>
            <person name="Ohta F."/>
            <person name="Nomoto H."/>
            <person name="Nogata K."/>
            <person name="Morishita T."/>
            <person name="Endo T."/>
            <person name="Shin-I T."/>
            <person name="Takeda H."/>
            <person name="Morishita S."/>
            <person name="Kohara Y."/>
        </authorList>
    </citation>
    <scope>NUCLEOTIDE SEQUENCE [LARGE SCALE GENOMIC DNA]</scope>
    <source>
        <strain>Hd-rR</strain>
    </source>
</reference>
<feature type="region of interest" description="Disordered" evidence="8">
    <location>
        <begin position="246"/>
        <end position="271"/>
    </location>
</feature>